<keyword evidence="4" id="KW-1185">Reference proteome</keyword>
<evidence type="ECO:0000313" key="3">
    <source>
        <dbReference type="EMBL" id="CAD1475887.1"/>
    </source>
</evidence>
<reference evidence="3" key="1">
    <citation type="submission" date="2020-07" db="EMBL/GenBank/DDBJ databases">
        <authorList>
            <person name="Nazaruddin N."/>
        </authorList>
    </citation>
    <scope>NUCLEOTIDE SEQUENCE</scope>
</reference>
<dbReference type="EMBL" id="CAJDYZ010008897">
    <property type="protein sequence ID" value="CAD1475887.1"/>
    <property type="molecule type" value="Genomic_DNA"/>
</dbReference>
<dbReference type="AlphaFoldDB" id="A0A6V7HAL4"/>
<dbReference type="OrthoDB" id="8192746at2759"/>
<feature type="compositionally biased region" description="Basic and acidic residues" evidence="1">
    <location>
        <begin position="658"/>
        <end position="672"/>
    </location>
</feature>
<evidence type="ECO:0000313" key="4">
    <source>
        <dbReference type="Proteomes" id="UP000752696"/>
    </source>
</evidence>
<keyword evidence="2" id="KW-0732">Signal</keyword>
<name>A0A6V7HAL4_9HYME</name>
<feature type="region of interest" description="Disordered" evidence="1">
    <location>
        <begin position="658"/>
        <end position="723"/>
    </location>
</feature>
<sequence length="790" mass="88662">FAVFCLLLLSSLGHCQDNALPSRLEIESSINRTIEEVERQVREDSRLPRLTRQDIVKILENITSQDLNEFKDEEKFEQARNMYQRALMVVLPYNAEESSGNLKDLYTKPPMTKIIPDFLSEIKSKNEPEEGKMKKENDNAENSESLVTENLIVNQNSYEIAPKESTTMKNHYKNHRDTYSEVRTKVPLKDSLKIDGTPVRFTFNLENLRKSAFTTEETTTRKYPIYNGSKSSDLEIVYSTSVAEEPTTKPASKEITIDLERYKVNQNILTSSQWRYNAPPSTTMKPTVPSKLEKTPFLPTINTQLEDRLNVSSTRKPEVRTKDSSVVESFVLNSEGPTALFVTPMPTETSSKAKYSSTYSLNSTGFRQTVPTTATTITTTTSMRPEVMDLLASIGLRPNNSNNVEDVYERNKEILESKIKFPHLNSIHSLISGLIPDRSNAASIVNRNTFEKPGSEIKKGMENLTPDVQLLFKRFGIQTQNLVLQPTTTERTILNLNSYTNFKPLPTSSVKDQEMKEFLAKFGLGVDANRREKSMKPSTEIPSLIEAVPSNMKGILENIGLITNSRKTIDSMKGTGSTETSKFHVFKPHEAAMNNEEQMSKINELLDTVKLVQQGKADIRNVKKVANDLLRTTKTLNDGPDPLKLEEIIRSYNEDVRNEVKRQQDAEEKKETSTSTTTEQTTPSPIVTTELAETTSATTDSSAANSDQSKSATSTSASTSTSDLIALEESFGGTTKEPDTALPPRRKSGLYFLVDWNSFLEVGEDDKEKVNLRFAPKVGDKARFLPVTVP</sequence>
<dbReference type="Proteomes" id="UP000752696">
    <property type="component" value="Unassembled WGS sequence"/>
</dbReference>
<organism evidence="3 4">
    <name type="scientific">Heterotrigona itama</name>
    <dbReference type="NCBI Taxonomy" id="395501"/>
    <lineage>
        <taxon>Eukaryota</taxon>
        <taxon>Metazoa</taxon>
        <taxon>Ecdysozoa</taxon>
        <taxon>Arthropoda</taxon>
        <taxon>Hexapoda</taxon>
        <taxon>Insecta</taxon>
        <taxon>Pterygota</taxon>
        <taxon>Neoptera</taxon>
        <taxon>Endopterygota</taxon>
        <taxon>Hymenoptera</taxon>
        <taxon>Apocrita</taxon>
        <taxon>Aculeata</taxon>
        <taxon>Apoidea</taxon>
        <taxon>Anthophila</taxon>
        <taxon>Apidae</taxon>
        <taxon>Heterotrigona</taxon>
    </lineage>
</organism>
<feature type="compositionally biased region" description="Low complexity" evidence="1">
    <location>
        <begin position="673"/>
        <end position="722"/>
    </location>
</feature>
<evidence type="ECO:0000256" key="1">
    <source>
        <dbReference type="SAM" id="MobiDB-lite"/>
    </source>
</evidence>
<feature type="chain" id="PRO_5028443168" evidence="2">
    <location>
        <begin position="16"/>
        <end position="790"/>
    </location>
</feature>
<gene>
    <name evidence="3" type="ORF">MHI_LOCUS605196</name>
</gene>
<evidence type="ECO:0000256" key="2">
    <source>
        <dbReference type="SAM" id="SignalP"/>
    </source>
</evidence>
<protein>
    <submittedName>
        <fullName evidence="3">Uncharacterized protein</fullName>
    </submittedName>
</protein>
<feature type="non-terminal residue" evidence="3">
    <location>
        <position position="1"/>
    </location>
</feature>
<proteinExistence type="predicted"/>
<comment type="caution">
    <text evidence="3">The sequence shown here is derived from an EMBL/GenBank/DDBJ whole genome shotgun (WGS) entry which is preliminary data.</text>
</comment>
<accession>A0A6V7HAL4</accession>
<feature type="signal peptide" evidence="2">
    <location>
        <begin position="1"/>
        <end position="15"/>
    </location>
</feature>